<dbReference type="KEGG" id="dhe:111601013"/>
<reference evidence="5" key="1">
    <citation type="submission" date="2025-08" db="UniProtKB">
        <authorList>
            <consortium name="RefSeq"/>
        </authorList>
    </citation>
    <scope>IDENTIFICATION</scope>
    <source>
        <strain evidence="5">15085-1641.00</strain>
        <tissue evidence="5">Whole body</tissue>
    </source>
</reference>
<dbReference type="AlphaFoldDB" id="A0A6J2SQA9"/>
<dbReference type="InterPro" id="IPR056759">
    <property type="entry name" value="DYH2-5-8_CC"/>
</dbReference>
<feature type="region of interest" description="Disordered" evidence="1">
    <location>
        <begin position="1"/>
        <end position="43"/>
    </location>
</feature>
<dbReference type="InterPro" id="IPR026983">
    <property type="entry name" value="DHC"/>
</dbReference>
<dbReference type="Pfam" id="PF08385">
    <property type="entry name" value="DHC_N1"/>
    <property type="match status" value="1"/>
</dbReference>
<dbReference type="OrthoDB" id="447173at2759"/>
<sequence>MTSSSAVEDERLTDSDLSDDEEHKEEVPQEEIRPPTPRPTYSDEDLNQLMEYIQRMTTLYLLDQMDWSEASLDNIRRWLLEVNEPLLTIFYADNVLTACLGFPTKPVDDISYFFRAEPNEIFSIDGFHDEIHFGTVHSDVDGCLMRLLERFYAPIFRNYQDWNQTVRARFCASLDKLLAFLFAINSKIGGITALYVPFVLHQIGGEQIVCDRPLFKNLESIAVYWTTQIRTVLSDRTLMAPNTLATVSDEYEFWEYRLEVLQGLNSQLEQFDVQRVFKVLRQWQSVHMPQIEELLSSAQLEQELAMSNIRFLHLLMEPCAKIDESKSLADISQQLPQIFHLLRFVWEQSDHYKNSDRITTLFRNLSNQIIKYCTSQINLDEILAGRPRFGIKMCNMSVDCCLSYEEQLHQLELQQIGWQLDQGIIFNHVHAFMERLNDLKDICEAMIVFGRMDELETIDKVQFSGTTGEQLERIAVNVEQQFLTTLDQLRSSNTKSLMLDVYRSEWYDKMEGYRKVVRGIEETQQRLLSNAFRRVCNVEETLETLNVLLYYSYHSTLRKCYLGQVSNLWHLFSEDMDATTRQLLQLRRKQHPSWLPPHASVALAYRINLDRLTWLRDRLAKCGATWLPGVPQAAIALEKFELLRLEFEKEIRSSFVEWQSETGSNLGQKLERYLVYRSKQSKSLLQCNMDASALQLCVQAEHFERLGYAVPAPIRKIYEKQDSLKLAYNSVLHVCLDYNRLINSLLPRERKLCRPLIQCLDRQLAPGIYKLSYADVSNGEPNDSYDLWLQGCVEHVEELRLIIQLYKRANRQIVRNCERICDTSMLRFNFSGAVDISVFEQQLSSCLSSGNSALRKYYNTIVELMMAVANEFAEVQDELSNEWHQYVNVFDDMLASALLSCAHNSLQLLRDALRADEELPPGPILVMEADVQDSQIQLTPNMQTVGSMLRGVIDRVQSLVDQFPRLGYKLKIPKEKRRPNFARAFREDTECSELVRDIETEIARQQTKIEEYLIHWQAHHALWELTEEAFTQRMLASAKTAGVFEGSIKHYSSLADDISFMDAIAHVHFVLINQNPIKSTLLDWIEKWQALNIQILLQHATGLMEAIYRYMERNERKVLRVPRTHSESIVANQLFERLVQAVPQKQSRFTPMLELFVLLHKYRVALSDATRQQIIELEANWLRYLQILLEADEMLDNEGDEHKILLAQHADKFRLILKQFHEDYFSKLPKK</sequence>
<protein>
    <submittedName>
        <fullName evidence="5">Dynein heavy chain 2, axonemal</fullName>
    </submittedName>
</protein>
<dbReference type="GeneID" id="111601013"/>
<proteinExistence type="predicted"/>
<dbReference type="Proteomes" id="UP000504633">
    <property type="component" value="Unplaced"/>
</dbReference>
<evidence type="ECO:0000259" key="3">
    <source>
        <dbReference type="Pfam" id="PF25007"/>
    </source>
</evidence>
<dbReference type="RefSeq" id="XP_030079271.1">
    <property type="nucleotide sequence ID" value="XM_030223411.1"/>
</dbReference>
<dbReference type="GO" id="GO:0045505">
    <property type="term" value="F:dynein intermediate chain binding"/>
    <property type="evidence" value="ECO:0007669"/>
    <property type="project" value="InterPro"/>
</dbReference>
<organism evidence="4 5">
    <name type="scientific">Drosophila hydei</name>
    <name type="common">Fruit fly</name>
    <dbReference type="NCBI Taxonomy" id="7224"/>
    <lineage>
        <taxon>Eukaryota</taxon>
        <taxon>Metazoa</taxon>
        <taxon>Ecdysozoa</taxon>
        <taxon>Arthropoda</taxon>
        <taxon>Hexapoda</taxon>
        <taxon>Insecta</taxon>
        <taxon>Pterygota</taxon>
        <taxon>Neoptera</taxon>
        <taxon>Endopterygota</taxon>
        <taxon>Diptera</taxon>
        <taxon>Brachycera</taxon>
        <taxon>Muscomorpha</taxon>
        <taxon>Ephydroidea</taxon>
        <taxon>Drosophilidae</taxon>
        <taxon>Drosophila</taxon>
    </lineage>
</organism>
<accession>A0A6J2SQA9</accession>
<evidence type="ECO:0000313" key="4">
    <source>
        <dbReference type="Proteomes" id="UP000504633"/>
    </source>
</evidence>
<feature type="compositionally biased region" description="Basic and acidic residues" evidence="1">
    <location>
        <begin position="24"/>
        <end position="33"/>
    </location>
</feature>
<evidence type="ECO:0000256" key="1">
    <source>
        <dbReference type="SAM" id="MobiDB-lite"/>
    </source>
</evidence>
<evidence type="ECO:0000259" key="2">
    <source>
        <dbReference type="Pfam" id="PF08385"/>
    </source>
</evidence>
<dbReference type="PANTHER" id="PTHR46532">
    <property type="entry name" value="MALE FERTILITY FACTOR KL5"/>
    <property type="match status" value="1"/>
</dbReference>
<dbReference type="OMA" id="DHRDWHE"/>
<name>A0A6J2SQA9_DROHY</name>
<feature type="domain" description="Dynein heavy chain tail" evidence="2">
    <location>
        <begin position="216"/>
        <end position="773"/>
    </location>
</feature>
<gene>
    <name evidence="5" type="primary">LOC111601013</name>
</gene>
<dbReference type="GO" id="GO:0051959">
    <property type="term" value="F:dynein light intermediate chain binding"/>
    <property type="evidence" value="ECO:0007669"/>
    <property type="project" value="InterPro"/>
</dbReference>
<dbReference type="GO" id="GO:0005858">
    <property type="term" value="C:axonemal dynein complex"/>
    <property type="evidence" value="ECO:0007669"/>
    <property type="project" value="TreeGrafter"/>
</dbReference>
<dbReference type="InterPro" id="IPR013594">
    <property type="entry name" value="Dynein_heavy_tail"/>
</dbReference>
<dbReference type="PANTHER" id="PTHR46532:SF11">
    <property type="entry name" value="DYNEIN AXONEMAL HEAVY CHAIN 12"/>
    <property type="match status" value="1"/>
</dbReference>
<feature type="domain" description="Dynein axonemal heavy chain 2/5/8 coiled-coil" evidence="3">
    <location>
        <begin position="1091"/>
        <end position="1209"/>
    </location>
</feature>
<keyword evidence="4" id="KW-1185">Reference proteome</keyword>
<dbReference type="Pfam" id="PF25007">
    <property type="entry name" value="DYH2-5-8_CC"/>
    <property type="match status" value="1"/>
</dbReference>
<dbReference type="GO" id="GO:0007018">
    <property type="term" value="P:microtubule-based movement"/>
    <property type="evidence" value="ECO:0007669"/>
    <property type="project" value="InterPro"/>
</dbReference>
<evidence type="ECO:0000313" key="5">
    <source>
        <dbReference type="RefSeq" id="XP_030079271.1"/>
    </source>
</evidence>